<dbReference type="PANTHER" id="PTHR11351">
    <property type="entry name" value="ACYL-COA DESATURASE"/>
    <property type="match status" value="1"/>
</dbReference>
<dbReference type="PANTHER" id="PTHR11351:SF31">
    <property type="entry name" value="DESATURASE 1, ISOFORM A-RELATED"/>
    <property type="match status" value="1"/>
</dbReference>
<dbReference type="GO" id="GO:0016020">
    <property type="term" value="C:membrane"/>
    <property type="evidence" value="ECO:0007669"/>
    <property type="project" value="UniProtKB-SubCell"/>
</dbReference>
<evidence type="ECO:0000256" key="12">
    <source>
        <dbReference type="SAM" id="Phobius"/>
    </source>
</evidence>
<evidence type="ECO:0000256" key="8">
    <source>
        <dbReference type="ARBA" id="ARBA00023004"/>
    </source>
</evidence>
<accession>A0A150QWW7</accession>
<evidence type="ECO:0000256" key="5">
    <source>
        <dbReference type="ARBA" id="ARBA00022832"/>
    </source>
</evidence>
<keyword evidence="7" id="KW-0560">Oxidoreductase</keyword>
<dbReference type="InterPro" id="IPR015876">
    <property type="entry name" value="Acyl-CoA_DS"/>
</dbReference>
<evidence type="ECO:0000256" key="10">
    <source>
        <dbReference type="ARBA" id="ARBA00023136"/>
    </source>
</evidence>
<feature type="domain" description="Fatty acid desaturase" evidence="13">
    <location>
        <begin position="34"/>
        <end position="234"/>
    </location>
</feature>
<proteinExistence type="inferred from homology"/>
<evidence type="ECO:0000259" key="13">
    <source>
        <dbReference type="Pfam" id="PF00487"/>
    </source>
</evidence>
<evidence type="ECO:0000313" key="14">
    <source>
        <dbReference type="EMBL" id="KYF72499.1"/>
    </source>
</evidence>
<keyword evidence="6 12" id="KW-1133">Transmembrane helix</keyword>
<dbReference type="CDD" id="cd03505">
    <property type="entry name" value="Delta9-FADS-like"/>
    <property type="match status" value="1"/>
</dbReference>
<evidence type="ECO:0000256" key="6">
    <source>
        <dbReference type="ARBA" id="ARBA00022989"/>
    </source>
</evidence>
<dbReference type="RefSeq" id="WP_061606310.1">
    <property type="nucleotide sequence ID" value="NZ_JEMA01000260.1"/>
</dbReference>
<dbReference type="GO" id="GO:0006633">
    <property type="term" value="P:fatty acid biosynthetic process"/>
    <property type="evidence" value="ECO:0007669"/>
    <property type="project" value="UniProtKB-KW"/>
</dbReference>
<dbReference type="PRINTS" id="PR00075">
    <property type="entry name" value="FACDDSATRASE"/>
</dbReference>
<dbReference type="AlphaFoldDB" id="A0A150QWW7"/>
<keyword evidence="3" id="KW-0444">Lipid biosynthesis</keyword>
<protein>
    <submittedName>
        <fullName evidence="14">Fatty acid desaturase</fullName>
    </submittedName>
</protein>
<gene>
    <name evidence="14" type="ORF">BE15_17205</name>
</gene>
<feature type="transmembrane region" description="Helical" evidence="12">
    <location>
        <begin position="34"/>
        <end position="55"/>
    </location>
</feature>
<keyword evidence="5" id="KW-0276">Fatty acid metabolism</keyword>
<comment type="similarity">
    <text evidence="2">Belongs to the fatty acid desaturase type 2 family.</text>
</comment>
<evidence type="ECO:0000256" key="3">
    <source>
        <dbReference type="ARBA" id="ARBA00022516"/>
    </source>
</evidence>
<reference evidence="14 15" key="1">
    <citation type="submission" date="2014-02" db="EMBL/GenBank/DDBJ databases">
        <title>The small core and large imbalanced accessory genome model reveals a collaborative survival strategy of Sorangium cellulosum strains in nature.</title>
        <authorList>
            <person name="Han K."/>
            <person name="Peng R."/>
            <person name="Blom J."/>
            <person name="Li Y.-Z."/>
        </authorList>
    </citation>
    <scope>NUCLEOTIDE SEQUENCE [LARGE SCALE GENOMIC DNA]</scope>
    <source>
        <strain evidence="14 15">So0008-312</strain>
    </source>
</reference>
<organism evidence="14 15">
    <name type="scientific">Sorangium cellulosum</name>
    <name type="common">Polyangium cellulosum</name>
    <dbReference type="NCBI Taxonomy" id="56"/>
    <lineage>
        <taxon>Bacteria</taxon>
        <taxon>Pseudomonadati</taxon>
        <taxon>Myxococcota</taxon>
        <taxon>Polyangia</taxon>
        <taxon>Polyangiales</taxon>
        <taxon>Polyangiaceae</taxon>
        <taxon>Sorangium</taxon>
    </lineage>
</organism>
<keyword evidence="4 12" id="KW-0812">Transmembrane</keyword>
<feature type="transmembrane region" description="Helical" evidence="12">
    <location>
        <begin position="153"/>
        <end position="177"/>
    </location>
</feature>
<dbReference type="EMBL" id="JEMA01000260">
    <property type="protein sequence ID" value="KYF72499.1"/>
    <property type="molecule type" value="Genomic_DNA"/>
</dbReference>
<dbReference type="InterPro" id="IPR005804">
    <property type="entry name" value="FA_desaturase_dom"/>
</dbReference>
<evidence type="ECO:0000256" key="7">
    <source>
        <dbReference type="ARBA" id="ARBA00023002"/>
    </source>
</evidence>
<evidence type="ECO:0000256" key="1">
    <source>
        <dbReference type="ARBA" id="ARBA00004141"/>
    </source>
</evidence>
<name>A0A150QWW7_SORCE</name>
<keyword evidence="10 12" id="KW-0472">Membrane</keyword>
<dbReference type="OrthoDB" id="9768289at2"/>
<evidence type="ECO:0000313" key="15">
    <source>
        <dbReference type="Proteomes" id="UP000075260"/>
    </source>
</evidence>
<sequence>MKGRANGAAIAYFALVHALAALGLILPIRASSVALAAALYAALHLSTIVGLHRLLSHRAFRCPRWVEYALVSVAMISGQGSPIAWVATHRRHHAHTDREGDVHSPRRGLWYAHMGWIIDEGSTDARDPEKYCRDLAGDPYYRWLLRWRFAPQVAAVLLAGLALGWGAVPFVFFLPLVGWMHATYLVNSVCHAPGFGGRAFDTRDGSRNVGWVAVLTFGEGWHNNHHAFPRAARYGMAPGQHDLAFLFIRALAALGLAWDLQPGPEGREGARGQAAGDG</sequence>
<comment type="caution">
    <text evidence="14">The sequence shown here is derived from an EMBL/GenBank/DDBJ whole genome shotgun (WGS) entry which is preliminary data.</text>
</comment>
<dbReference type="GO" id="GO:0016717">
    <property type="term" value="F:oxidoreductase activity, acting on paired donors, with oxidation of a pair of donors resulting in the reduction of molecular oxygen to two molecules of water"/>
    <property type="evidence" value="ECO:0007669"/>
    <property type="project" value="InterPro"/>
</dbReference>
<dbReference type="Proteomes" id="UP000075260">
    <property type="component" value="Unassembled WGS sequence"/>
</dbReference>
<evidence type="ECO:0000256" key="4">
    <source>
        <dbReference type="ARBA" id="ARBA00022692"/>
    </source>
</evidence>
<comment type="subcellular location">
    <subcellularLocation>
        <location evidence="1">Membrane</location>
        <topology evidence="1">Multi-pass membrane protein</topology>
    </subcellularLocation>
</comment>
<evidence type="ECO:0000256" key="11">
    <source>
        <dbReference type="ARBA" id="ARBA00023160"/>
    </source>
</evidence>
<keyword evidence="11" id="KW-0275">Fatty acid biosynthesis</keyword>
<evidence type="ECO:0000256" key="2">
    <source>
        <dbReference type="ARBA" id="ARBA00008749"/>
    </source>
</evidence>
<evidence type="ECO:0000256" key="9">
    <source>
        <dbReference type="ARBA" id="ARBA00023098"/>
    </source>
</evidence>
<keyword evidence="9" id="KW-0443">Lipid metabolism</keyword>
<feature type="transmembrane region" description="Helical" evidence="12">
    <location>
        <begin position="7"/>
        <end position="28"/>
    </location>
</feature>
<dbReference type="Pfam" id="PF00487">
    <property type="entry name" value="FA_desaturase"/>
    <property type="match status" value="1"/>
</dbReference>
<keyword evidence="8" id="KW-0408">Iron</keyword>